<name>A0A843WDJ9_COLES</name>
<protein>
    <submittedName>
        <fullName evidence="1">Uncharacterized protein</fullName>
    </submittedName>
</protein>
<reference evidence="1" key="1">
    <citation type="submission" date="2017-07" db="EMBL/GenBank/DDBJ databases">
        <title>Taro Niue Genome Assembly and Annotation.</title>
        <authorList>
            <person name="Atibalentja N."/>
            <person name="Keating K."/>
            <person name="Fields C.J."/>
        </authorList>
    </citation>
    <scope>NUCLEOTIDE SEQUENCE</scope>
    <source>
        <strain evidence="1">Niue_2</strain>
        <tissue evidence="1">Leaf</tissue>
    </source>
</reference>
<accession>A0A843WDJ9</accession>
<evidence type="ECO:0000313" key="2">
    <source>
        <dbReference type="Proteomes" id="UP000652761"/>
    </source>
</evidence>
<feature type="non-terminal residue" evidence="1">
    <location>
        <position position="1"/>
    </location>
</feature>
<dbReference type="EMBL" id="NMUH01003424">
    <property type="protein sequence ID" value="MQM05507.1"/>
    <property type="molecule type" value="Genomic_DNA"/>
</dbReference>
<dbReference type="AlphaFoldDB" id="A0A843WDJ9"/>
<evidence type="ECO:0000313" key="1">
    <source>
        <dbReference type="EMBL" id="MQM05507.1"/>
    </source>
</evidence>
<proteinExistence type="predicted"/>
<sequence>RATWLPVVQSSISESLKRTTSKSSSTRENDEMVPSSVQMLQLSFFFFYPLCV</sequence>
<organism evidence="1 2">
    <name type="scientific">Colocasia esculenta</name>
    <name type="common">Wild taro</name>
    <name type="synonym">Arum esculentum</name>
    <dbReference type="NCBI Taxonomy" id="4460"/>
    <lineage>
        <taxon>Eukaryota</taxon>
        <taxon>Viridiplantae</taxon>
        <taxon>Streptophyta</taxon>
        <taxon>Embryophyta</taxon>
        <taxon>Tracheophyta</taxon>
        <taxon>Spermatophyta</taxon>
        <taxon>Magnoliopsida</taxon>
        <taxon>Liliopsida</taxon>
        <taxon>Araceae</taxon>
        <taxon>Aroideae</taxon>
        <taxon>Colocasieae</taxon>
        <taxon>Colocasia</taxon>
    </lineage>
</organism>
<gene>
    <name evidence="1" type="ORF">Taro_038323</name>
</gene>
<comment type="caution">
    <text evidence="1">The sequence shown here is derived from an EMBL/GenBank/DDBJ whole genome shotgun (WGS) entry which is preliminary data.</text>
</comment>
<keyword evidence="2" id="KW-1185">Reference proteome</keyword>
<dbReference type="Proteomes" id="UP000652761">
    <property type="component" value="Unassembled WGS sequence"/>
</dbReference>